<dbReference type="EMBL" id="JANBOI010000315">
    <property type="protein sequence ID" value="KAJ1731561.1"/>
    <property type="molecule type" value="Genomic_DNA"/>
</dbReference>
<feature type="region of interest" description="Disordered" evidence="1">
    <location>
        <begin position="196"/>
        <end position="231"/>
    </location>
</feature>
<protein>
    <recommendedName>
        <fullName evidence="6">Glucodextranase-like C-terminal domain-containing protein</fullName>
    </recommendedName>
</protein>
<sequence length="308" mass="32551">MRSQRRLWPRTRSWASLVLALLYLLALHGALAADEPAGINPLGITFDYKLGWVDVEKSTFGASIQATAQPSYVDGTAWSLLVRFAQDAQANVTGISPGWGLGVYDYASWVLLPGPAPFEPLRLTIRSSSNMAQESAVVKYAQPVSLILVPAGRPSAESSGYTLVSGRDYSVDTDVNLAELPKAAFGAWLSLAAADAAPPPSPTTTATGAHPSSSALPMGGSDTPAEETDAPMATVLPPVKYIKGDPDYDPEADPIGTVLSAPLVGPYLVNTILGIGILTHIAGTVRRLQFKRQYQMSVMRSRAASSLA</sequence>
<organism evidence="4 5">
    <name type="scientific">Coemansia biformis</name>
    <dbReference type="NCBI Taxonomy" id="1286918"/>
    <lineage>
        <taxon>Eukaryota</taxon>
        <taxon>Fungi</taxon>
        <taxon>Fungi incertae sedis</taxon>
        <taxon>Zoopagomycota</taxon>
        <taxon>Kickxellomycotina</taxon>
        <taxon>Kickxellomycetes</taxon>
        <taxon>Kickxellales</taxon>
        <taxon>Kickxellaceae</taxon>
        <taxon>Coemansia</taxon>
    </lineage>
</organism>
<keyword evidence="2" id="KW-1133">Transmembrane helix</keyword>
<accession>A0A9W7YE05</accession>
<feature type="transmembrane region" description="Helical" evidence="2">
    <location>
        <begin position="267"/>
        <end position="285"/>
    </location>
</feature>
<evidence type="ECO:0000313" key="5">
    <source>
        <dbReference type="Proteomes" id="UP001143981"/>
    </source>
</evidence>
<reference evidence="4" key="1">
    <citation type="submission" date="2022-07" db="EMBL/GenBank/DDBJ databases">
        <title>Phylogenomic reconstructions and comparative analyses of Kickxellomycotina fungi.</title>
        <authorList>
            <person name="Reynolds N.K."/>
            <person name="Stajich J.E."/>
            <person name="Barry K."/>
            <person name="Grigoriev I.V."/>
            <person name="Crous P."/>
            <person name="Smith M.E."/>
        </authorList>
    </citation>
    <scope>NUCLEOTIDE SEQUENCE</scope>
    <source>
        <strain evidence="4">BCRC 34381</strain>
    </source>
</reference>
<keyword evidence="2" id="KW-0812">Transmembrane</keyword>
<dbReference type="OrthoDB" id="5589170at2759"/>
<evidence type="ECO:0000313" key="4">
    <source>
        <dbReference type="EMBL" id="KAJ1731561.1"/>
    </source>
</evidence>
<proteinExistence type="predicted"/>
<feature type="chain" id="PRO_5040733341" description="Glucodextranase-like C-terminal domain-containing protein" evidence="3">
    <location>
        <begin position="33"/>
        <end position="308"/>
    </location>
</feature>
<evidence type="ECO:0000256" key="2">
    <source>
        <dbReference type="SAM" id="Phobius"/>
    </source>
</evidence>
<evidence type="ECO:0008006" key="6">
    <source>
        <dbReference type="Google" id="ProtNLM"/>
    </source>
</evidence>
<keyword evidence="3" id="KW-0732">Signal</keyword>
<keyword evidence="5" id="KW-1185">Reference proteome</keyword>
<gene>
    <name evidence="4" type="ORF">LPJ61_002472</name>
</gene>
<dbReference type="AlphaFoldDB" id="A0A9W7YE05"/>
<evidence type="ECO:0000256" key="3">
    <source>
        <dbReference type="SAM" id="SignalP"/>
    </source>
</evidence>
<evidence type="ECO:0000256" key="1">
    <source>
        <dbReference type="SAM" id="MobiDB-lite"/>
    </source>
</evidence>
<comment type="caution">
    <text evidence="4">The sequence shown here is derived from an EMBL/GenBank/DDBJ whole genome shotgun (WGS) entry which is preliminary data.</text>
</comment>
<feature type="signal peptide" evidence="3">
    <location>
        <begin position="1"/>
        <end position="32"/>
    </location>
</feature>
<feature type="compositionally biased region" description="Low complexity" evidence="1">
    <location>
        <begin position="203"/>
        <end position="215"/>
    </location>
</feature>
<keyword evidence="2" id="KW-0472">Membrane</keyword>
<dbReference type="Proteomes" id="UP001143981">
    <property type="component" value="Unassembled WGS sequence"/>
</dbReference>
<name>A0A9W7YE05_9FUNG</name>